<feature type="domain" description="Flagella basal body P-ring formation protein FlgA SAF" evidence="1">
    <location>
        <begin position="198"/>
        <end position="321"/>
    </location>
</feature>
<gene>
    <name evidence="2" type="ORF">EDC30_1037</name>
</gene>
<dbReference type="InterPro" id="IPR017585">
    <property type="entry name" value="SAF_FlgA"/>
</dbReference>
<evidence type="ECO:0000313" key="3">
    <source>
        <dbReference type="Proteomes" id="UP000295382"/>
    </source>
</evidence>
<dbReference type="PANTHER" id="PTHR36307:SF1">
    <property type="entry name" value="FLAGELLA BASAL BODY P-RING FORMATION PROTEIN FLGA"/>
    <property type="match status" value="1"/>
</dbReference>
<keyword evidence="2" id="KW-0969">Cilium</keyword>
<dbReference type="NCBIfam" id="TIGR03170">
    <property type="entry name" value="flgA_cterm"/>
    <property type="match status" value="1"/>
</dbReference>
<organism evidence="2 3">
    <name type="scientific">Paucimonas lemoignei</name>
    <name type="common">Pseudomonas lemoignei</name>
    <dbReference type="NCBI Taxonomy" id="29443"/>
    <lineage>
        <taxon>Bacteria</taxon>
        <taxon>Pseudomonadati</taxon>
        <taxon>Pseudomonadota</taxon>
        <taxon>Betaproteobacteria</taxon>
        <taxon>Burkholderiales</taxon>
        <taxon>Burkholderiaceae</taxon>
        <taxon>Paucimonas</taxon>
    </lineage>
</organism>
<dbReference type="AlphaFoldDB" id="A0A4R3HZL8"/>
<evidence type="ECO:0000313" key="2">
    <source>
        <dbReference type="EMBL" id="TCS37715.1"/>
    </source>
</evidence>
<protein>
    <submittedName>
        <fullName evidence="2">Flagella basal body P-ring formation protein FlgA</fullName>
    </submittedName>
</protein>
<dbReference type="PANTHER" id="PTHR36307">
    <property type="entry name" value="FLAGELLA BASAL BODY P-RING FORMATION PROTEIN FLGA"/>
    <property type="match status" value="1"/>
</dbReference>
<name>A0A4R3HZL8_PAULE</name>
<dbReference type="Proteomes" id="UP000295382">
    <property type="component" value="Unassembled WGS sequence"/>
</dbReference>
<sequence>MFSRFLIIALFSVFIFPVKAEVVARLKENAQVSSRQVSLAEVVSFDEDAESAIVQALGETLVATVMHVNRPIRIESAQIMRLVSRQQPALRNQLRLTGASAVTVILAGEKVPTERIAEAAKAFLHDELHRKRIKFAIRNLHIGSNSILVPDGDLQLKARLAAPLQAARRINVVVDLIVGNRRFDSITVSAAIDMIVPAFRATRQLAAGDVVQEGDYELVERPFDESMRSLDLLDTKTEPASLRVRRNIAAKAIFYRHDVEPVPHVVRNQKVLVEVKSNGILIEKTVIAQSDGFLGQLIKVSDPQSTEFYPAKIVAHGRVEVK</sequence>
<evidence type="ECO:0000259" key="1">
    <source>
        <dbReference type="Pfam" id="PF13144"/>
    </source>
</evidence>
<dbReference type="EMBL" id="SLZQ01000003">
    <property type="protein sequence ID" value="TCS37715.1"/>
    <property type="molecule type" value="Genomic_DNA"/>
</dbReference>
<keyword evidence="2" id="KW-0966">Cell projection</keyword>
<reference evidence="2 3" key="1">
    <citation type="submission" date="2019-03" db="EMBL/GenBank/DDBJ databases">
        <title>Genomic Encyclopedia of Type Strains, Phase IV (KMG-IV): sequencing the most valuable type-strain genomes for metagenomic binning, comparative biology and taxonomic classification.</title>
        <authorList>
            <person name="Goeker M."/>
        </authorList>
    </citation>
    <scope>NUCLEOTIDE SEQUENCE [LARGE SCALE GENOMIC DNA]</scope>
    <source>
        <strain evidence="2 3">DSM 7445</strain>
    </source>
</reference>
<keyword evidence="3" id="KW-1185">Reference proteome</keyword>
<dbReference type="InterPro" id="IPR039246">
    <property type="entry name" value="Flagellar_FlgA"/>
</dbReference>
<comment type="caution">
    <text evidence="2">The sequence shown here is derived from an EMBL/GenBank/DDBJ whole genome shotgun (WGS) entry which is preliminary data.</text>
</comment>
<proteinExistence type="predicted"/>
<accession>A0A4R3HZL8</accession>
<dbReference type="Gene3D" id="2.30.30.760">
    <property type="match status" value="1"/>
</dbReference>
<dbReference type="GO" id="GO:0044780">
    <property type="term" value="P:bacterial-type flagellum assembly"/>
    <property type="evidence" value="ECO:0007669"/>
    <property type="project" value="InterPro"/>
</dbReference>
<dbReference type="RefSeq" id="WP_165973736.1">
    <property type="nucleotide sequence ID" value="NZ_SLZQ01000003.1"/>
</dbReference>
<keyword evidence="2" id="KW-0282">Flagellum</keyword>
<dbReference type="Pfam" id="PF13144">
    <property type="entry name" value="ChapFlgA"/>
    <property type="match status" value="1"/>
</dbReference>